<dbReference type="AlphaFoldDB" id="A0A7J3JRK0"/>
<organism evidence="8">
    <name type="scientific">Ignisphaera aggregans</name>
    <dbReference type="NCBI Taxonomy" id="334771"/>
    <lineage>
        <taxon>Archaea</taxon>
        <taxon>Thermoproteota</taxon>
        <taxon>Thermoprotei</taxon>
        <taxon>Desulfurococcales</taxon>
        <taxon>Desulfurococcaceae</taxon>
        <taxon>Ignisphaera</taxon>
    </lineage>
</organism>
<keyword evidence="4" id="KW-0175">Coiled coil</keyword>
<evidence type="ECO:0000313" key="7">
    <source>
        <dbReference type="EMBL" id="HGN36865.1"/>
    </source>
</evidence>
<dbReference type="PROSITE" id="PS51203">
    <property type="entry name" value="CS"/>
    <property type="match status" value="1"/>
</dbReference>
<evidence type="ECO:0000259" key="6">
    <source>
        <dbReference type="PROSITE" id="PS51203"/>
    </source>
</evidence>
<dbReference type="NCBIfam" id="NF041800">
    <property type="entry name" value="Hsp20"/>
    <property type="match status" value="1"/>
</dbReference>
<dbReference type="InterPro" id="IPR007052">
    <property type="entry name" value="CS_dom"/>
</dbReference>
<reference evidence="8" key="1">
    <citation type="journal article" date="2020" name="mSystems">
        <title>Genome- and Community-Level Interaction Insights into Carbon Utilization and Element Cycling Functions of Hydrothermarchaeota in Hydrothermal Sediment.</title>
        <authorList>
            <person name="Zhou Z."/>
            <person name="Liu Y."/>
            <person name="Xu W."/>
            <person name="Pan J."/>
            <person name="Luo Z.H."/>
            <person name="Li M."/>
        </authorList>
    </citation>
    <scope>NUCLEOTIDE SEQUENCE [LARGE SCALE GENOMIC DNA]</scope>
    <source>
        <strain evidence="7">SpSt-618</strain>
        <strain evidence="8">SpSt-657</strain>
    </source>
</reference>
<comment type="similarity">
    <text evidence="2 3">Belongs to the small heat shock protein (HSP20) family.</text>
</comment>
<dbReference type="SUPFAM" id="SSF49764">
    <property type="entry name" value="HSP20-like chaperones"/>
    <property type="match status" value="1"/>
</dbReference>
<dbReference type="Gene3D" id="2.60.40.790">
    <property type="match status" value="1"/>
</dbReference>
<dbReference type="Pfam" id="PF00011">
    <property type="entry name" value="HSP20"/>
    <property type="match status" value="1"/>
</dbReference>
<evidence type="ECO:0000256" key="2">
    <source>
        <dbReference type="PROSITE-ProRule" id="PRU00285"/>
    </source>
</evidence>
<keyword evidence="1" id="KW-0346">Stress response</keyword>
<accession>A0A7J3JRK0</accession>
<feature type="domain" description="CS" evidence="6">
    <location>
        <begin position="94"/>
        <end position="183"/>
    </location>
</feature>
<dbReference type="EMBL" id="DTAI01000140">
    <property type="protein sequence ID" value="HGN36865.1"/>
    <property type="molecule type" value="Genomic_DNA"/>
</dbReference>
<dbReference type="GO" id="GO:0009408">
    <property type="term" value="P:response to heat"/>
    <property type="evidence" value="ECO:0007669"/>
    <property type="project" value="InterPro"/>
</dbReference>
<feature type="domain" description="SHSP" evidence="5">
    <location>
        <begin position="89"/>
        <end position="188"/>
    </location>
</feature>
<dbReference type="CDD" id="cd06464">
    <property type="entry name" value="ACD_sHsps-like"/>
    <property type="match status" value="1"/>
</dbReference>
<evidence type="ECO:0000256" key="1">
    <source>
        <dbReference type="ARBA" id="ARBA00023016"/>
    </source>
</evidence>
<protein>
    <submittedName>
        <fullName evidence="8">Hsp20/alpha crystallin family protein</fullName>
    </submittedName>
</protein>
<dbReference type="PROSITE" id="PS01031">
    <property type="entry name" value="SHSP"/>
    <property type="match status" value="1"/>
</dbReference>
<comment type="caution">
    <text evidence="8">The sequence shown here is derived from an EMBL/GenBank/DDBJ whole genome shotgun (WGS) entry which is preliminary data.</text>
</comment>
<dbReference type="InterPro" id="IPR002068">
    <property type="entry name" value="A-crystallin/Hsp20_dom"/>
</dbReference>
<sequence length="188" mass="22636">MSDEERYRRRRRDIFDLFNDLFKELQEEMEEFERQISRYLRVSPEELKSMERLNKPILYGFRIEIGPDGVPRIYEFGNVRRAERGKPHVIVSEEREPLTDIYEEDDRIRIVAEMPGVDENKIKVEAIDDRRIVIEASNHDRKYRKEVDLPSEVDIETAEAVYKNGVLEIRIRKKREGRKSRVIQIKKE</sequence>
<dbReference type="PANTHER" id="PTHR46733">
    <property type="entry name" value="26.5 KDA HEAT SHOCK PROTEIN, MITOCHONDRIAL"/>
    <property type="match status" value="1"/>
</dbReference>
<evidence type="ECO:0000256" key="4">
    <source>
        <dbReference type="SAM" id="Coils"/>
    </source>
</evidence>
<feature type="coiled-coil region" evidence="4">
    <location>
        <begin position="15"/>
        <end position="42"/>
    </location>
</feature>
<name>A0A7J3JRK0_9CREN</name>
<dbReference type="InterPro" id="IPR008978">
    <property type="entry name" value="HSP20-like_chaperone"/>
</dbReference>
<dbReference type="InterPro" id="IPR044587">
    <property type="entry name" value="HSP21-like"/>
</dbReference>
<dbReference type="EMBL" id="DTBZ01000090">
    <property type="protein sequence ID" value="HGQ18274.1"/>
    <property type="molecule type" value="Genomic_DNA"/>
</dbReference>
<proteinExistence type="inferred from homology"/>
<evidence type="ECO:0000313" key="8">
    <source>
        <dbReference type="EMBL" id="HGQ18274.1"/>
    </source>
</evidence>
<gene>
    <name evidence="7" type="ORF">ENT87_04895</name>
    <name evidence="8" type="ORF">ENU30_04795</name>
</gene>
<dbReference type="PANTHER" id="PTHR46733:SF4">
    <property type="entry name" value="HEAT SHOCK PROTEIN 21, CHLOROPLASTIC"/>
    <property type="match status" value="1"/>
</dbReference>
<evidence type="ECO:0000259" key="5">
    <source>
        <dbReference type="PROSITE" id="PS01031"/>
    </source>
</evidence>
<evidence type="ECO:0000256" key="3">
    <source>
        <dbReference type="RuleBase" id="RU003616"/>
    </source>
</evidence>